<proteinExistence type="predicted"/>
<reference evidence="3" key="1">
    <citation type="journal article" date="2015" name="Nat. Genet.">
        <title>The pineapple genome and the evolution of CAM photosynthesis.</title>
        <authorList>
            <person name="Ming R."/>
            <person name="VanBuren R."/>
            <person name="Wai C.M."/>
            <person name="Tang H."/>
            <person name="Schatz M.C."/>
            <person name="Bowers J.E."/>
            <person name="Lyons E."/>
            <person name="Wang M.L."/>
            <person name="Chen J."/>
            <person name="Biggers E."/>
            <person name="Zhang J."/>
            <person name="Huang L."/>
            <person name="Zhang L."/>
            <person name="Miao W."/>
            <person name="Zhang J."/>
            <person name="Ye Z."/>
            <person name="Miao C."/>
            <person name="Lin Z."/>
            <person name="Wang H."/>
            <person name="Zhou H."/>
            <person name="Yim W.C."/>
            <person name="Priest H.D."/>
            <person name="Zheng C."/>
            <person name="Woodhouse M."/>
            <person name="Edger P.P."/>
            <person name="Guyot R."/>
            <person name="Guo H.B."/>
            <person name="Guo H."/>
            <person name="Zheng G."/>
            <person name="Singh R."/>
            <person name="Sharma A."/>
            <person name="Min X."/>
            <person name="Zheng Y."/>
            <person name="Lee H."/>
            <person name="Gurtowski J."/>
            <person name="Sedlazeck F.J."/>
            <person name="Harkess A."/>
            <person name="McKain M.R."/>
            <person name="Liao Z."/>
            <person name="Fang J."/>
            <person name="Liu J."/>
            <person name="Zhang X."/>
            <person name="Zhang Q."/>
            <person name="Hu W."/>
            <person name="Qin Y."/>
            <person name="Wang K."/>
            <person name="Chen L.Y."/>
            <person name="Shirley N."/>
            <person name="Lin Y.R."/>
            <person name="Liu L.Y."/>
            <person name="Hernandez A.G."/>
            <person name="Wright C.L."/>
            <person name="Bulone V."/>
            <person name="Tuskan G.A."/>
            <person name="Heath K."/>
            <person name="Zee F."/>
            <person name="Moore P.H."/>
            <person name="Sunkar R."/>
            <person name="Leebens-Mack J.H."/>
            <person name="Mockler T."/>
            <person name="Bennetzen J.L."/>
            <person name="Freeling M."/>
            <person name="Sankoff D."/>
            <person name="Paterson A.H."/>
            <person name="Zhu X."/>
            <person name="Yang X."/>
            <person name="Smith J.A."/>
            <person name="Cushman J.C."/>
            <person name="Paull R.E."/>
            <person name="Yu Q."/>
        </authorList>
    </citation>
    <scope>NUCLEOTIDE SEQUENCE [LARGE SCALE GENOMIC DNA]</scope>
    <source>
        <strain evidence="3">cv. F153</strain>
    </source>
</reference>
<keyword evidence="1" id="KW-0175">Coiled coil</keyword>
<organism evidence="3 4">
    <name type="scientific">Ananas comosus</name>
    <name type="common">Pineapple</name>
    <name type="synonym">Ananas ananas</name>
    <dbReference type="NCBI Taxonomy" id="4615"/>
    <lineage>
        <taxon>Eukaryota</taxon>
        <taxon>Viridiplantae</taxon>
        <taxon>Streptophyta</taxon>
        <taxon>Embryophyta</taxon>
        <taxon>Tracheophyta</taxon>
        <taxon>Spermatophyta</taxon>
        <taxon>Magnoliopsida</taxon>
        <taxon>Liliopsida</taxon>
        <taxon>Poales</taxon>
        <taxon>Bromeliaceae</taxon>
        <taxon>Bromelioideae</taxon>
        <taxon>Ananas</taxon>
    </lineage>
</organism>
<dbReference type="RefSeq" id="XP_020107927.1">
    <property type="nucleotide sequence ID" value="XM_020252338.1"/>
</dbReference>
<evidence type="ECO:0000313" key="3">
    <source>
        <dbReference type="Proteomes" id="UP000515123"/>
    </source>
</evidence>
<dbReference type="PANTHER" id="PTHR35489">
    <property type="entry name" value="TITAN9"/>
    <property type="match status" value="1"/>
</dbReference>
<dbReference type="InterPro" id="IPR056708">
    <property type="entry name" value="DUF7806"/>
</dbReference>
<evidence type="ECO:0000313" key="4">
    <source>
        <dbReference type="RefSeq" id="XP_020107927.1"/>
    </source>
</evidence>
<evidence type="ECO:0000259" key="2">
    <source>
        <dbReference type="Pfam" id="PF25091"/>
    </source>
</evidence>
<dbReference type="AlphaFoldDB" id="A0A6P5GJI1"/>
<gene>
    <name evidence="4" type="primary">LOC109723852</name>
</gene>
<dbReference type="Pfam" id="PF25091">
    <property type="entry name" value="DUF7806"/>
    <property type="match status" value="1"/>
</dbReference>
<name>A0A6P5GJI1_ANACO</name>
<dbReference type="GO" id="GO:0003006">
    <property type="term" value="P:developmental process involved in reproduction"/>
    <property type="evidence" value="ECO:0007669"/>
    <property type="project" value="TreeGrafter"/>
</dbReference>
<dbReference type="Gramene" id="Aco001965.1.mrna1">
    <property type="protein sequence ID" value="Aco001965.1.mrna1"/>
    <property type="gene ID" value="Aco001965.1.path1"/>
</dbReference>
<feature type="coiled-coil region" evidence="1">
    <location>
        <begin position="33"/>
        <end position="78"/>
    </location>
</feature>
<protein>
    <submittedName>
        <fullName evidence="4">Uncharacterized protein LOC109723852</fullName>
    </submittedName>
</protein>
<dbReference type="OrthoDB" id="759501at2759"/>
<feature type="domain" description="DUF7806" evidence="2">
    <location>
        <begin position="175"/>
        <end position="267"/>
    </location>
</feature>
<dbReference type="GeneID" id="109723852"/>
<reference evidence="4" key="2">
    <citation type="submission" date="2025-08" db="UniProtKB">
        <authorList>
            <consortium name="RefSeq"/>
        </authorList>
    </citation>
    <scope>IDENTIFICATION</scope>
    <source>
        <tissue evidence="4">Leaf</tissue>
    </source>
</reference>
<evidence type="ECO:0000256" key="1">
    <source>
        <dbReference type="SAM" id="Coils"/>
    </source>
</evidence>
<dbReference type="Proteomes" id="UP000515123">
    <property type="component" value="Linkage group 18"/>
</dbReference>
<sequence>MEQLNSKLYEKYKNLKKRKLFEEEWDQKRDAEIRNYQLATEDLIEELKKENERLYGELSSLQEQCAETEKILLEESRKTKELSSEVGRLQILLSQKKDTNDSTLIRSLNITPEARSKKAFTVSPEKKTPNSCSNKGGSQQEVAVAHYNCQEKHNIPDCCRGYMDNTEGGTGKSSVMCVFHTLIEFLVGMKFSVGIQTEELCLSVIHEKSGYSFSLILIRHESGQGDLMYRVSSLGTLERVALDWMKEDVIFSMTMCPVFFQRISRVVGRG</sequence>
<accession>A0A6P5GJI1</accession>
<keyword evidence="3" id="KW-1185">Reference proteome</keyword>
<dbReference type="PANTHER" id="PTHR35489:SF2">
    <property type="entry name" value="TITAN9"/>
    <property type="match status" value="1"/>
</dbReference>